<keyword evidence="4" id="KW-1185">Reference proteome</keyword>
<dbReference type="Pfam" id="PF04082">
    <property type="entry name" value="Fungal_trans"/>
    <property type="match status" value="1"/>
</dbReference>
<gene>
    <name evidence="3" type="ORF">CONCODRAFT_20312</name>
</gene>
<sequence length="547" mass="63794">MNHNIQLSSVVDYRPCIKCNKGLSKTGDIYCKDCKPKREYNRTLNKSQSKAYLRKFEVNSSSYGKEVVKGYKETTFVYLKYNLNKELSIQMNTISKNLFMLYLDQFSDFDGFSSFIANSGQVSSVYFLFISSTIQQKPKYQQFIKLKQDKLPHALTTIQATITIPISRPLQLLKQKSYWDGLINLYFKYFHPSAPIFSVHSFNPKTAGKCILSAIYYAGFQLTQDKPLELVKYFNEYAEHNIKEATKSISLQNAQATFIYSFSMLISGNIKLFKACQAHVIRMCYALGIHLNLKRLTPIQQYDRFQFFSTTSAIHIGFYGLDYLTLNQLTELGDIDIELLKPEYQIPNSKCAFYFDTEDENIVYGVCAYTHILLYHIQAQNLSNLGKCNNQSIQAEFDILFNKATQRYYESMFTIEFLLKEFPHLESNILVYKFKLRIVHRILNLKMYRILRYKVKKLSPRQTSEMFNDCVILFDSIIESQEITQISHTYPYTAGLNFISIYPIVNASEKALIKQKLYELLDYFSKGPIHDKLSYLIIKKEYESILK</sequence>
<keyword evidence="1" id="KW-0539">Nucleus</keyword>
<accession>A0A137NU10</accession>
<reference evidence="3 4" key="1">
    <citation type="journal article" date="2015" name="Genome Biol. Evol.">
        <title>Phylogenomic analyses indicate that early fungi evolved digesting cell walls of algal ancestors of land plants.</title>
        <authorList>
            <person name="Chang Y."/>
            <person name="Wang S."/>
            <person name="Sekimoto S."/>
            <person name="Aerts A.L."/>
            <person name="Choi C."/>
            <person name="Clum A."/>
            <person name="LaButti K.M."/>
            <person name="Lindquist E.A."/>
            <person name="Yee Ngan C."/>
            <person name="Ohm R.A."/>
            <person name="Salamov A.A."/>
            <person name="Grigoriev I.V."/>
            <person name="Spatafora J.W."/>
            <person name="Berbee M.L."/>
        </authorList>
    </citation>
    <scope>NUCLEOTIDE SEQUENCE [LARGE SCALE GENOMIC DNA]</scope>
    <source>
        <strain evidence="3 4">NRRL 28638</strain>
    </source>
</reference>
<dbReference type="EMBL" id="KQ964745">
    <property type="protein sequence ID" value="KXN66283.1"/>
    <property type="molecule type" value="Genomic_DNA"/>
</dbReference>
<evidence type="ECO:0000256" key="1">
    <source>
        <dbReference type="ARBA" id="ARBA00023242"/>
    </source>
</evidence>
<organism evidence="3 4">
    <name type="scientific">Conidiobolus coronatus (strain ATCC 28846 / CBS 209.66 / NRRL 28638)</name>
    <name type="common">Delacroixia coronata</name>
    <dbReference type="NCBI Taxonomy" id="796925"/>
    <lineage>
        <taxon>Eukaryota</taxon>
        <taxon>Fungi</taxon>
        <taxon>Fungi incertae sedis</taxon>
        <taxon>Zoopagomycota</taxon>
        <taxon>Entomophthoromycotina</taxon>
        <taxon>Entomophthoromycetes</taxon>
        <taxon>Entomophthorales</taxon>
        <taxon>Ancylistaceae</taxon>
        <taxon>Conidiobolus</taxon>
    </lineage>
</organism>
<dbReference type="GO" id="GO:0003677">
    <property type="term" value="F:DNA binding"/>
    <property type="evidence" value="ECO:0007669"/>
    <property type="project" value="InterPro"/>
</dbReference>
<dbReference type="GO" id="GO:0006351">
    <property type="term" value="P:DNA-templated transcription"/>
    <property type="evidence" value="ECO:0007669"/>
    <property type="project" value="InterPro"/>
</dbReference>
<protein>
    <recommendedName>
        <fullName evidence="2">Xylanolytic transcriptional activator regulatory domain-containing protein</fullName>
    </recommendedName>
</protein>
<dbReference type="InterPro" id="IPR007219">
    <property type="entry name" value="XnlR_reg_dom"/>
</dbReference>
<evidence type="ECO:0000259" key="2">
    <source>
        <dbReference type="Pfam" id="PF04082"/>
    </source>
</evidence>
<feature type="domain" description="Xylanolytic transcriptional activator regulatory" evidence="2">
    <location>
        <begin position="183"/>
        <end position="296"/>
    </location>
</feature>
<dbReference type="Proteomes" id="UP000070444">
    <property type="component" value="Unassembled WGS sequence"/>
</dbReference>
<evidence type="ECO:0000313" key="3">
    <source>
        <dbReference type="EMBL" id="KXN66283.1"/>
    </source>
</evidence>
<dbReference type="CDD" id="cd12148">
    <property type="entry name" value="fungal_TF_MHR"/>
    <property type="match status" value="1"/>
</dbReference>
<proteinExistence type="predicted"/>
<evidence type="ECO:0000313" key="4">
    <source>
        <dbReference type="Proteomes" id="UP000070444"/>
    </source>
</evidence>
<name>A0A137NU10_CONC2</name>
<dbReference type="GO" id="GO:0008270">
    <property type="term" value="F:zinc ion binding"/>
    <property type="evidence" value="ECO:0007669"/>
    <property type="project" value="InterPro"/>
</dbReference>
<dbReference type="AlphaFoldDB" id="A0A137NU10"/>